<accession>A0A367YVA2</accession>
<dbReference type="SUPFAM" id="SSF46785">
    <property type="entry name" value="Winged helix' DNA-binding domain"/>
    <property type="match status" value="1"/>
</dbReference>
<evidence type="ECO:0000313" key="5">
    <source>
        <dbReference type="EMBL" id="RCK68952.1"/>
    </source>
</evidence>
<dbReference type="EMBL" id="QOUI01000008">
    <property type="protein sequence ID" value="RCK68952.1"/>
    <property type="molecule type" value="Genomic_DNA"/>
</dbReference>
<keyword evidence="6" id="KW-1185">Reference proteome</keyword>
<dbReference type="Pfam" id="PF07729">
    <property type="entry name" value="FCD"/>
    <property type="match status" value="1"/>
</dbReference>
<keyword evidence="2" id="KW-0238">DNA-binding</keyword>
<dbReference type="PROSITE" id="PS50949">
    <property type="entry name" value="HTH_GNTR"/>
    <property type="match status" value="1"/>
</dbReference>
<gene>
    <name evidence="5" type="ORF">DT076_13655</name>
</gene>
<dbReference type="CDD" id="cd07377">
    <property type="entry name" value="WHTH_GntR"/>
    <property type="match status" value="1"/>
</dbReference>
<dbReference type="InterPro" id="IPR036390">
    <property type="entry name" value="WH_DNA-bd_sf"/>
</dbReference>
<dbReference type="InterPro" id="IPR008920">
    <property type="entry name" value="TF_FadR/GntR_C"/>
</dbReference>
<evidence type="ECO:0000313" key="6">
    <source>
        <dbReference type="Proteomes" id="UP000252770"/>
    </source>
</evidence>
<dbReference type="SMART" id="SM00345">
    <property type="entry name" value="HTH_GNTR"/>
    <property type="match status" value="1"/>
</dbReference>
<dbReference type="GO" id="GO:0003677">
    <property type="term" value="F:DNA binding"/>
    <property type="evidence" value="ECO:0007669"/>
    <property type="project" value="UniProtKB-KW"/>
</dbReference>
<protein>
    <submittedName>
        <fullName evidence="5">GntR family transcriptional regulator</fullName>
    </submittedName>
</protein>
<dbReference type="SMART" id="SM00895">
    <property type="entry name" value="FCD"/>
    <property type="match status" value="1"/>
</dbReference>
<dbReference type="PANTHER" id="PTHR43537:SF5">
    <property type="entry name" value="UXU OPERON TRANSCRIPTIONAL REGULATOR"/>
    <property type="match status" value="1"/>
</dbReference>
<dbReference type="PANTHER" id="PTHR43537">
    <property type="entry name" value="TRANSCRIPTIONAL REGULATOR, GNTR FAMILY"/>
    <property type="match status" value="1"/>
</dbReference>
<sequence length="228" mass="25629">MTSRDRGRGEERRRGLPIADEVYNEILSSVLFSRVQAGDRITIDAVAREYNVSQTPVREALHRLQADGIVVRHHLAGYRVAPMLTREQFEDLVELRLLLEPAAARRAAERMSVEELGELRALSAEMSTEAHRSTGEHAYARFSQLDAQFHEAVARGGGNQFVRESLTRLHTHVHLFRLAHQTSITSEAIDEHEAVIEAIASRAPDAAAFAMRQHLEASARRFRAAFDT</sequence>
<dbReference type="RefSeq" id="WP_114127238.1">
    <property type="nucleotide sequence ID" value="NZ_QOUI01000008.1"/>
</dbReference>
<proteinExistence type="predicted"/>
<keyword evidence="1" id="KW-0805">Transcription regulation</keyword>
<dbReference type="Proteomes" id="UP000252770">
    <property type="component" value="Unassembled WGS sequence"/>
</dbReference>
<dbReference type="GO" id="GO:0003700">
    <property type="term" value="F:DNA-binding transcription factor activity"/>
    <property type="evidence" value="ECO:0007669"/>
    <property type="project" value="InterPro"/>
</dbReference>
<dbReference type="InterPro" id="IPR036388">
    <property type="entry name" value="WH-like_DNA-bd_sf"/>
</dbReference>
<evidence type="ECO:0000256" key="3">
    <source>
        <dbReference type="ARBA" id="ARBA00023163"/>
    </source>
</evidence>
<organism evidence="5 6">
    <name type="scientific">Desertihabitans brevis</name>
    <dbReference type="NCBI Taxonomy" id="2268447"/>
    <lineage>
        <taxon>Bacteria</taxon>
        <taxon>Bacillati</taxon>
        <taxon>Actinomycetota</taxon>
        <taxon>Actinomycetes</taxon>
        <taxon>Propionibacteriales</taxon>
        <taxon>Propionibacteriaceae</taxon>
        <taxon>Desertihabitans</taxon>
    </lineage>
</organism>
<dbReference type="AlphaFoldDB" id="A0A367YVA2"/>
<name>A0A367YVA2_9ACTN</name>
<dbReference type="Pfam" id="PF00392">
    <property type="entry name" value="GntR"/>
    <property type="match status" value="1"/>
</dbReference>
<feature type="domain" description="HTH gntR-type" evidence="4">
    <location>
        <begin position="16"/>
        <end position="83"/>
    </location>
</feature>
<evidence type="ECO:0000259" key="4">
    <source>
        <dbReference type="PROSITE" id="PS50949"/>
    </source>
</evidence>
<evidence type="ECO:0000256" key="1">
    <source>
        <dbReference type="ARBA" id="ARBA00023015"/>
    </source>
</evidence>
<evidence type="ECO:0000256" key="2">
    <source>
        <dbReference type="ARBA" id="ARBA00023125"/>
    </source>
</evidence>
<dbReference type="Gene3D" id="1.10.10.10">
    <property type="entry name" value="Winged helix-like DNA-binding domain superfamily/Winged helix DNA-binding domain"/>
    <property type="match status" value="1"/>
</dbReference>
<dbReference type="InterPro" id="IPR000524">
    <property type="entry name" value="Tscrpt_reg_HTH_GntR"/>
</dbReference>
<dbReference type="SUPFAM" id="SSF48008">
    <property type="entry name" value="GntR ligand-binding domain-like"/>
    <property type="match status" value="1"/>
</dbReference>
<keyword evidence="3" id="KW-0804">Transcription</keyword>
<dbReference type="Gene3D" id="1.20.120.530">
    <property type="entry name" value="GntR ligand-binding domain-like"/>
    <property type="match status" value="1"/>
</dbReference>
<dbReference type="InterPro" id="IPR011711">
    <property type="entry name" value="GntR_C"/>
</dbReference>
<reference evidence="5 6" key="1">
    <citation type="submission" date="2018-07" db="EMBL/GenBank/DDBJ databases">
        <title>Desertimonas flava gen. nov. sp. nov.</title>
        <authorList>
            <person name="Liu S."/>
        </authorList>
    </citation>
    <scope>NUCLEOTIDE SEQUENCE [LARGE SCALE GENOMIC DNA]</scope>
    <source>
        <strain evidence="5 6">16Sb5-5</strain>
    </source>
</reference>
<comment type="caution">
    <text evidence="5">The sequence shown here is derived from an EMBL/GenBank/DDBJ whole genome shotgun (WGS) entry which is preliminary data.</text>
</comment>